<dbReference type="RefSeq" id="WP_093730462.1">
    <property type="nucleotide sequence ID" value="NZ_FMYW01000008.1"/>
</dbReference>
<evidence type="ECO:0000313" key="2">
    <source>
        <dbReference type="EMBL" id="SDC49829.1"/>
    </source>
</evidence>
<dbReference type="Pfam" id="PF03837">
    <property type="entry name" value="RecT"/>
    <property type="match status" value="1"/>
</dbReference>
<accession>A0A1G6M2W4</accession>
<dbReference type="Proteomes" id="UP000198943">
    <property type="component" value="Unassembled WGS sequence"/>
</dbReference>
<evidence type="ECO:0000313" key="3">
    <source>
        <dbReference type="Proteomes" id="UP000198943"/>
    </source>
</evidence>
<evidence type="ECO:0000256" key="1">
    <source>
        <dbReference type="SAM" id="MobiDB-lite"/>
    </source>
</evidence>
<proteinExistence type="predicted"/>
<sequence>MNENTNAVATITPSASQRFTDVVMREFTSSTGNVNVTEHQKNLIQGYFIACDNALLAAEQKRQKKAEEKSKWGEAAKAQAPYTWENVNIGAKLAQRVVVYAKLGLDMTLPNHLFPILYMNGKNGKYDLNFQEGYRGKEIKIKKYSYYPIKNVAYELVYSNDKFTPHKRGSKQRYDTYDFEITNPFDRGNLVGGFAYIEFEDPQCNILLIMSKADIDKRKDASPSGGKGFWEKWYDEMALKTVVNAACNKVTLDPEKIDPDFRIMQQSESEAAEAELAEDLRQNANREPINVTPVEPKPAAIPERTQPVQKQVETPAQAQAEPEPVPVAVQQGEVFGEIIPDNVELGF</sequence>
<dbReference type="InterPro" id="IPR018330">
    <property type="entry name" value="RecT_fam"/>
</dbReference>
<feature type="compositionally biased region" description="Low complexity" evidence="1">
    <location>
        <begin position="311"/>
        <end position="327"/>
    </location>
</feature>
<feature type="region of interest" description="Disordered" evidence="1">
    <location>
        <begin position="284"/>
        <end position="327"/>
    </location>
</feature>
<dbReference type="OrthoDB" id="1045432at2"/>
<name>A0A1G6M2W4_9FIRM</name>
<dbReference type="GO" id="GO:0003677">
    <property type="term" value="F:DNA binding"/>
    <property type="evidence" value="ECO:0007669"/>
    <property type="project" value="InterPro"/>
</dbReference>
<dbReference type="GO" id="GO:0006259">
    <property type="term" value="P:DNA metabolic process"/>
    <property type="evidence" value="ECO:0007669"/>
    <property type="project" value="InterPro"/>
</dbReference>
<gene>
    <name evidence="2" type="ORF">SAMN04487864_108149</name>
</gene>
<reference evidence="3" key="1">
    <citation type="submission" date="2016-10" db="EMBL/GenBank/DDBJ databases">
        <authorList>
            <person name="Varghese N."/>
            <person name="Submissions S."/>
        </authorList>
    </citation>
    <scope>NUCLEOTIDE SEQUENCE [LARGE SCALE GENOMIC DNA]</scope>
    <source>
        <strain evidence="3">DSM 11005</strain>
    </source>
</reference>
<organism evidence="2 3">
    <name type="scientific">Succiniclasticum ruminis</name>
    <dbReference type="NCBI Taxonomy" id="40841"/>
    <lineage>
        <taxon>Bacteria</taxon>
        <taxon>Bacillati</taxon>
        <taxon>Bacillota</taxon>
        <taxon>Negativicutes</taxon>
        <taxon>Acidaminococcales</taxon>
        <taxon>Acidaminococcaceae</taxon>
        <taxon>Succiniclasticum</taxon>
    </lineage>
</organism>
<protein>
    <submittedName>
        <fullName evidence="2">Recombination protein RecT</fullName>
    </submittedName>
</protein>
<dbReference type="EMBL" id="FMYW01000008">
    <property type="protein sequence ID" value="SDC49829.1"/>
    <property type="molecule type" value="Genomic_DNA"/>
</dbReference>
<keyword evidence="3" id="KW-1185">Reference proteome</keyword>
<dbReference type="AlphaFoldDB" id="A0A1G6M2W4"/>